<evidence type="ECO:0000256" key="6">
    <source>
        <dbReference type="ARBA" id="ARBA00022900"/>
    </source>
</evidence>
<evidence type="ECO:0000256" key="8">
    <source>
        <dbReference type="RuleBase" id="RU003471"/>
    </source>
</evidence>
<feature type="chain" id="PRO_5011529377" evidence="9">
    <location>
        <begin position="31"/>
        <end position="129"/>
    </location>
</feature>
<accession>A0A1G8VFT5</accession>
<evidence type="ECO:0000256" key="1">
    <source>
        <dbReference type="ARBA" id="ARBA00004613"/>
    </source>
</evidence>
<evidence type="ECO:0000256" key="2">
    <source>
        <dbReference type="ARBA" id="ARBA00010472"/>
    </source>
</evidence>
<evidence type="ECO:0000256" key="3">
    <source>
        <dbReference type="ARBA" id="ARBA00011738"/>
    </source>
</evidence>
<dbReference type="GO" id="GO:0004867">
    <property type="term" value="F:serine-type endopeptidase inhibitor activity"/>
    <property type="evidence" value="ECO:0007669"/>
    <property type="project" value="UniProtKB-KW"/>
</dbReference>
<dbReference type="PRINTS" id="PR00294">
    <property type="entry name" value="SSBTLNINHBTR"/>
</dbReference>
<dbReference type="STRING" id="683260.SAMN05421874_102557"/>
<dbReference type="Proteomes" id="UP000198683">
    <property type="component" value="Unassembled WGS sequence"/>
</dbReference>
<keyword evidence="12" id="KW-1185">Reference proteome</keyword>
<evidence type="ECO:0000313" key="11">
    <source>
        <dbReference type="EMBL" id="SDJ64951.1"/>
    </source>
</evidence>
<comment type="subcellular location">
    <subcellularLocation>
        <location evidence="1">Secreted</location>
    </subcellularLocation>
</comment>
<keyword evidence="5 8" id="KW-0646">Protease inhibitor</keyword>
<dbReference type="Pfam" id="PF00720">
    <property type="entry name" value="SSI"/>
    <property type="match status" value="1"/>
</dbReference>
<dbReference type="SUPFAM" id="SSF55399">
    <property type="entry name" value="Subtilisin inhibitor"/>
    <property type="match status" value="1"/>
</dbReference>
<dbReference type="AlphaFoldDB" id="A0A1G8VFT5"/>
<dbReference type="GO" id="GO:0005576">
    <property type="term" value="C:extracellular region"/>
    <property type="evidence" value="ECO:0007669"/>
    <property type="project" value="UniProtKB-SubCell"/>
</dbReference>
<dbReference type="EMBL" id="FNFB01000002">
    <property type="protein sequence ID" value="SDJ64951.1"/>
    <property type="molecule type" value="Genomic_DNA"/>
</dbReference>
<protein>
    <submittedName>
        <fullName evidence="11">Subtilisin inhibitor-like</fullName>
    </submittedName>
</protein>
<organism evidence="11 12">
    <name type="scientific">Nonomuraea maritima</name>
    <dbReference type="NCBI Taxonomy" id="683260"/>
    <lineage>
        <taxon>Bacteria</taxon>
        <taxon>Bacillati</taxon>
        <taxon>Actinomycetota</taxon>
        <taxon>Actinomycetes</taxon>
        <taxon>Streptosporangiales</taxon>
        <taxon>Streptosporangiaceae</taxon>
        <taxon>Nonomuraea</taxon>
    </lineage>
</organism>
<gene>
    <name evidence="11" type="ORF">SAMN05421874_102557</name>
</gene>
<feature type="signal peptide" evidence="9">
    <location>
        <begin position="1"/>
        <end position="30"/>
    </location>
</feature>
<proteinExistence type="inferred from homology"/>
<name>A0A1G8VFT5_9ACTN</name>
<dbReference type="InterPro" id="IPR000691">
    <property type="entry name" value="Prot_inh_I16_SSI"/>
</dbReference>
<comment type="similarity">
    <text evidence="2 8">Belongs to the protease inhibitor I16 (SSI) family.</text>
</comment>
<feature type="domain" description="Subtilisin inhibitor" evidence="10">
    <location>
        <begin position="48"/>
        <end position="116"/>
    </location>
</feature>
<evidence type="ECO:0000256" key="5">
    <source>
        <dbReference type="ARBA" id="ARBA00022690"/>
    </source>
</evidence>
<evidence type="ECO:0000256" key="9">
    <source>
        <dbReference type="SAM" id="SignalP"/>
    </source>
</evidence>
<comment type="subunit">
    <text evidence="3">Homodimer.</text>
</comment>
<evidence type="ECO:0000256" key="7">
    <source>
        <dbReference type="ARBA" id="ARBA00023157"/>
    </source>
</evidence>
<dbReference type="InterPro" id="IPR023549">
    <property type="entry name" value="Subtilisin_inhibitor"/>
</dbReference>
<evidence type="ECO:0000256" key="4">
    <source>
        <dbReference type="ARBA" id="ARBA00022525"/>
    </source>
</evidence>
<keyword evidence="4" id="KW-0964">Secreted</keyword>
<dbReference type="RefSeq" id="WP_176902965.1">
    <property type="nucleotide sequence ID" value="NZ_FNFB01000002.1"/>
</dbReference>
<keyword evidence="9" id="KW-0732">Signal</keyword>
<dbReference type="InterPro" id="IPR036819">
    <property type="entry name" value="Subtilisin_inhibitor-like_sf"/>
</dbReference>
<dbReference type="Gene3D" id="3.30.350.10">
    <property type="entry name" value="Subtilisin inhibitor-like"/>
    <property type="match status" value="1"/>
</dbReference>
<keyword evidence="6 8" id="KW-0722">Serine protease inhibitor</keyword>
<evidence type="ECO:0000313" key="12">
    <source>
        <dbReference type="Proteomes" id="UP000198683"/>
    </source>
</evidence>
<keyword evidence="7" id="KW-1015">Disulfide bond</keyword>
<sequence>MHMLVAIRRAVALALPAVAAAGLLAVPAQAAVAELDIVRHNVREGTFQRWFLTCPPDTSRHPHAEAACDLLTEVDGDLDWLATGSTGCSRELDPVHVNIRGTWRGRHKEFAHMYANACVLDRQAGPVVP</sequence>
<reference evidence="11 12" key="1">
    <citation type="submission" date="2016-10" db="EMBL/GenBank/DDBJ databases">
        <authorList>
            <person name="de Groot N.N."/>
        </authorList>
    </citation>
    <scope>NUCLEOTIDE SEQUENCE [LARGE SCALE GENOMIC DNA]</scope>
    <source>
        <strain evidence="11 12">CGMCC 4.5681</strain>
    </source>
</reference>
<evidence type="ECO:0000259" key="10">
    <source>
        <dbReference type="Pfam" id="PF00720"/>
    </source>
</evidence>